<proteinExistence type="predicted"/>
<organism evidence="1 2">
    <name type="scientific">Candidatus Roizmanbacteria bacterium RIFCSPHIGHO2_12_FULL_39_8</name>
    <dbReference type="NCBI Taxonomy" id="1802050"/>
    <lineage>
        <taxon>Bacteria</taxon>
        <taxon>Candidatus Roizmaniibacteriota</taxon>
    </lineage>
</organism>
<name>A0A1F7HY55_9BACT</name>
<comment type="caution">
    <text evidence="1">The sequence shown here is derived from an EMBL/GenBank/DDBJ whole genome shotgun (WGS) entry which is preliminary data.</text>
</comment>
<reference evidence="1 2" key="1">
    <citation type="journal article" date="2016" name="Nat. Commun.">
        <title>Thousands of microbial genomes shed light on interconnected biogeochemical processes in an aquifer system.</title>
        <authorList>
            <person name="Anantharaman K."/>
            <person name="Brown C.T."/>
            <person name="Hug L.A."/>
            <person name="Sharon I."/>
            <person name="Castelle C.J."/>
            <person name="Probst A.J."/>
            <person name="Thomas B.C."/>
            <person name="Singh A."/>
            <person name="Wilkins M.J."/>
            <person name="Karaoz U."/>
            <person name="Brodie E.L."/>
            <person name="Williams K.H."/>
            <person name="Hubbard S.S."/>
            <person name="Banfield J.F."/>
        </authorList>
    </citation>
    <scope>NUCLEOTIDE SEQUENCE [LARGE SCALE GENOMIC DNA]</scope>
</reference>
<dbReference type="Proteomes" id="UP000178853">
    <property type="component" value="Unassembled WGS sequence"/>
</dbReference>
<dbReference type="AlphaFoldDB" id="A0A1F7HY55"/>
<evidence type="ECO:0000313" key="2">
    <source>
        <dbReference type="Proteomes" id="UP000178853"/>
    </source>
</evidence>
<sequence length="213" mass="23811">MRHEQILPPDEIRYLLGKTSIKQEFRRADFLADRNFIPMSASLGGTEFDYYVAPAGDVSDLPFPRQARFIGAFSGEHVIIVPGEIASELRPIHAYRELIKAQMLVVDGIVILDDQISLEVETERRALSAVSDGQLAARYAQDRSKDTVARIRYVDELMEQSLRDGACDQGKIFELDFVKDELEQAARLLLGYSGASISVRSAKDANLNIQVAH</sequence>
<evidence type="ECO:0000313" key="1">
    <source>
        <dbReference type="EMBL" id="OGK36060.1"/>
    </source>
</evidence>
<protein>
    <submittedName>
        <fullName evidence="1">Uncharacterized protein</fullName>
    </submittedName>
</protein>
<accession>A0A1F7HY55</accession>
<dbReference type="EMBL" id="MGAA01000045">
    <property type="protein sequence ID" value="OGK36060.1"/>
    <property type="molecule type" value="Genomic_DNA"/>
</dbReference>
<gene>
    <name evidence="1" type="ORF">A3F60_04060</name>
</gene>